<dbReference type="PANTHER" id="PTHR47779">
    <property type="entry name" value="SYNTHASE (CCG-9), PUTATIVE (AFU_ORTHOLOGUE AFUA_3G12100)-RELATED"/>
    <property type="match status" value="1"/>
</dbReference>
<evidence type="ECO:0000256" key="1">
    <source>
        <dbReference type="ARBA" id="ARBA00009481"/>
    </source>
</evidence>
<keyword evidence="2" id="KW-0328">Glycosyltransferase</keyword>
<evidence type="ECO:0000259" key="4">
    <source>
        <dbReference type="Pfam" id="PF21269"/>
    </source>
</evidence>
<comment type="caution">
    <text evidence="5">The sequence shown here is derived from an EMBL/GenBank/DDBJ whole genome shotgun (WGS) entry which is preliminary data.</text>
</comment>
<organism evidence="5">
    <name type="scientific">marine sediment metagenome</name>
    <dbReference type="NCBI Taxonomy" id="412755"/>
    <lineage>
        <taxon>unclassified sequences</taxon>
        <taxon>metagenomes</taxon>
        <taxon>ecological metagenomes</taxon>
    </lineage>
</organism>
<dbReference type="GO" id="GO:0016757">
    <property type="term" value="F:glycosyltransferase activity"/>
    <property type="evidence" value="ECO:0007669"/>
    <property type="project" value="UniProtKB-KW"/>
</dbReference>
<sequence>YSFAFSPIFFEISGFFNRKIIFSAHSFILFTKNPFTPLIICIGIPPTFPPIIGLPFHNPSVTVSPNPSLVEVEKKSLDSYVKIVGKKKIEEIKDFSSNLEGYKVLHVNSTAYGGGVAEILQALVPLMRDVGLDAEWRTISGDKSFFNVTKAFHNALQGMDIRLNQEMRDIYLKYNKKNAKNFSGEYDFIVIHDPQPAAIYHYLKPYPGVWIWRCHIDLTNTNKAF</sequence>
<proteinExistence type="inferred from homology"/>
<keyword evidence="3" id="KW-0808">Transferase</keyword>
<protein>
    <recommendedName>
        <fullName evidence="4">Trehalose synthase N-terminal domain-containing protein</fullName>
    </recommendedName>
</protein>
<dbReference type="Gene3D" id="3.40.50.2000">
    <property type="entry name" value="Glycogen Phosphorylase B"/>
    <property type="match status" value="1"/>
</dbReference>
<evidence type="ECO:0000313" key="5">
    <source>
        <dbReference type="EMBL" id="GAI18401.1"/>
    </source>
</evidence>
<feature type="non-terminal residue" evidence="5">
    <location>
        <position position="1"/>
    </location>
</feature>
<evidence type="ECO:0000256" key="3">
    <source>
        <dbReference type="ARBA" id="ARBA00022679"/>
    </source>
</evidence>
<reference evidence="5" key="1">
    <citation type="journal article" date="2014" name="Front. Microbiol.">
        <title>High frequency of phylogenetically diverse reductive dehalogenase-homologous genes in deep subseafloor sedimentary metagenomes.</title>
        <authorList>
            <person name="Kawai M."/>
            <person name="Futagami T."/>
            <person name="Toyoda A."/>
            <person name="Takaki Y."/>
            <person name="Nishi S."/>
            <person name="Hori S."/>
            <person name="Arai W."/>
            <person name="Tsubouchi T."/>
            <person name="Morono Y."/>
            <person name="Uchiyama I."/>
            <person name="Ito T."/>
            <person name="Fujiyama A."/>
            <person name="Inagaki F."/>
            <person name="Takami H."/>
        </authorList>
    </citation>
    <scope>NUCLEOTIDE SEQUENCE</scope>
    <source>
        <strain evidence="5">Expedition CK06-06</strain>
    </source>
</reference>
<dbReference type="InterPro" id="IPR049438">
    <property type="entry name" value="TreT_GT1"/>
</dbReference>
<dbReference type="Pfam" id="PF21269">
    <property type="entry name" value="TreT_GT1"/>
    <property type="match status" value="1"/>
</dbReference>
<dbReference type="AlphaFoldDB" id="X1MK03"/>
<accession>X1MK03</accession>
<dbReference type="EMBL" id="BARV01022094">
    <property type="protein sequence ID" value="GAI18401.1"/>
    <property type="molecule type" value="Genomic_DNA"/>
</dbReference>
<evidence type="ECO:0000256" key="2">
    <source>
        <dbReference type="ARBA" id="ARBA00022676"/>
    </source>
</evidence>
<dbReference type="PANTHER" id="PTHR47779:SF1">
    <property type="entry name" value="SYNTHASE (CCG-9), PUTATIVE (AFU_ORTHOLOGUE AFUA_3G12100)-RELATED"/>
    <property type="match status" value="1"/>
</dbReference>
<feature type="domain" description="Trehalose synthase N-terminal" evidence="4">
    <location>
        <begin position="106"/>
        <end position="223"/>
    </location>
</feature>
<dbReference type="InterPro" id="IPR052078">
    <property type="entry name" value="Trehalose_Metab_GTase"/>
</dbReference>
<gene>
    <name evidence="5" type="ORF">S06H3_36467</name>
</gene>
<comment type="similarity">
    <text evidence="1">Belongs to the glycosyltransferase group 1 family. Glycosyltransferase 4 subfamily.</text>
</comment>
<name>X1MK03_9ZZZZ</name>